<dbReference type="GO" id="GO:0005524">
    <property type="term" value="F:ATP binding"/>
    <property type="evidence" value="ECO:0007669"/>
    <property type="project" value="UniProtKB-KW"/>
</dbReference>
<evidence type="ECO:0000256" key="3">
    <source>
        <dbReference type="ARBA" id="ARBA00022840"/>
    </source>
</evidence>
<dbReference type="OrthoDB" id="6116423at2759"/>
<sequence>MSLKTPTCLLLDSNKDFDSFGYEAENKYAELVMDGEQDDYFYFHRFKMSLHNNKNVKGDMVLEDITGKTVLAIDAFAHSIKALVNHLMDALKTRGIGVKSSDIQWVLTVPAIWTDNSKQFMRKSAEKAGIHNDHLLISLEPEAASILCQYLPTETLCGVESGFTMSKVGTKYMIVDLGGGTVDITVHEKITGGCLKEISRATGADCGGTSVDVEFIQLLKKIFGTPLIDSMKREQPEAFLDLIREFEVVKRTITPLKDKKINLAIPYNTLDSLCKQHLKKDLSSTLSYSPYANCITLKGDKMRIDAFLVKTLFDKTIKDILSLIQEILTRKESESVTLLLLVGGFAACSLIQAEIREAFLTRRVIVPEESGLAVLKGAVLFGHNSKAIYSRKTRSTYGVTWSAPFNPEVHDQQHYIELNDEAQCKNAFDIIIQKDTNVMQGTTVKKNYGSTIGNNAVVFTIYASDKTTPVYTDEDGCTSVGEAIIEISELSEKQFLEVEFMFGNTEVSLTAVEKKSGNSCQLSFDLI</sequence>
<comment type="caution">
    <text evidence="4">The sequence shown here is derived from an EMBL/GenBank/DDBJ whole genome shotgun (WGS) entry which is preliminary data.</text>
</comment>
<dbReference type="InterPro" id="IPR013126">
    <property type="entry name" value="Hsp_70_fam"/>
</dbReference>
<proteinExistence type="inferred from homology"/>
<keyword evidence="3" id="KW-0067">ATP-binding</keyword>
<keyword evidence="2" id="KW-0547">Nucleotide-binding</keyword>
<dbReference type="CDD" id="cd10229">
    <property type="entry name" value="ASKHA_NBD_HSP70_HSPA12"/>
    <property type="match status" value="1"/>
</dbReference>
<dbReference type="EMBL" id="CAJPWZ010001606">
    <property type="protein sequence ID" value="CAG2218743.1"/>
    <property type="molecule type" value="Genomic_DNA"/>
</dbReference>
<organism evidence="4 5">
    <name type="scientific">Mytilus edulis</name>
    <name type="common">Blue mussel</name>
    <dbReference type="NCBI Taxonomy" id="6550"/>
    <lineage>
        <taxon>Eukaryota</taxon>
        <taxon>Metazoa</taxon>
        <taxon>Spiralia</taxon>
        <taxon>Lophotrochozoa</taxon>
        <taxon>Mollusca</taxon>
        <taxon>Bivalvia</taxon>
        <taxon>Autobranchia</taxon>
        <taxon>Pteriomorphia</taxon>
        <taxon>Mytilida</taxon>
        <taxon>Mytiloidea</taxon>
        <taxon>Mytilidae</taxon>
        <taxon>Mytilinae</taxon>
        <taxon>Mytilus</taxon>
    </lineage>
</organism>
<dbReference type="InterPro" id="IPR043129">
    <property type="entry name" value="ATPase_NBD"/>
</dbReference>
<keyword evidence="5" id="KW-1185">Reference proteome</keyword>
<reference evidence="4" key="1">
    <citation type="submission" date="2021-03" db="EMBL/GenBank/DDBJ databases">
        <authorList>
            <person name="Bekaert M."/>
        </authorList>
    </citation>
    <scope>NUCLEOTIDE SEQUENCE</scope>
</reference>
<evidence type="ECO:0000256" key="2">
    <source>
        <dbReference type="ARBA" id="ARBA00022741"/>
    </source>
</evidence>
<evidence type="ECO:0000313" key="4">
    <source>
        <dbReference type="EMBL" id="CAG2218743.1"/>
    </source>
</evidence>
<name>A0A8S3SAL7_MYTED</name>
<evidence type="ECO:0000313" key="5">
    <source>
        <dbReference type="Proteomes" id="UP000683360"/>
    </source>
</evidence>
<protein>
    <submittedName>
        <fullName evidence="4">Uncharacterized protein</fullName>
    </submittedName>
</protein>
<dbReference type="GO" id="GO:0140662">
    <property type="term" value="F:ATP-dependent protein folding chaperone"/>
    <property type="evidence" value="ECO:0007669"/>
    <property type="project" value="InterPro"/>
</dbReference>
<dbReference type="AlphaFoldDB" id="A0A8S3SAL7"/>
<dbReference type="Pfam" id="PF00012">
    <property type="entry name" value="HSP70"/>
    <property type="match status" value="1"/>
</dbReference>
<gene>
    <name evidence="4" type="ORF">MEDL_32339</name>
</gene>
<dbReference type="Proteomes" id="UP000683360">
    <property type="component" value="Unassembled WGS sequence"/>
</dbReference>
<evidence type="ECO:0000256" key="1">
    <source>
        <dbReference type="ARBA" id="ARBA00007381"/>
    </source>
</evidence>
<comment type="similarity">
    <text evidence="1">Belongs to the heat shock protein 70 family.</text>
</comment>
<dbReference type="PANTHER" id="PTHR14187">
    <property type="entry name" value="ALPHA KINASE/ELONGATION FACTOR 2 KINASE"/>
    <property type="match status" value="1"/>
</dbReference>
<dbReference type="Gene3D" id="3.30.420.40">
    <property type="match status" value="2"/>
</dbReference>
<accession>A0A8S3SAL7</accession>
<dbReference type="PANTHER" id="PTHR14187:SF5">
    <property type="entry name" value="HEAT SHOCK 70 KDA PROTEIN 12A"/>
    <property type="match status" value="1"/>
</dbReference>
<dbReference type="SUPFAM" id="SSF53067">
    <property type="entry name" value="Actin-like ATPase domain"/>
    <property type="match status" value="2"/>
</dbReference>